<evidence type="ECO:0000256" key="2">
    <source>
        <dbReference type="ARBA" id="ARBA00007193"/>
    </source>
</evidence>
<accession>A0A7R9G6Z1</accession>
<evidence type="ECO:0000256" key="7">
    <source>
        <dbReference type="ARBA" id="ARBA00023053"/>
    </source>
</evidence>
<evidence type="ECO:0000256" key="3">
    <source>
        <dbReference type="ARBA" id="ARBA00022448"/>
    </source>
</evidence>
<keyword evidence="11 12" id="KW-0407">Ion channel</keyword>
<comment type="subcellular location">
    <subcellularLocation>
        <location evidence="1">Membrane</location>
        <topology evidence="1">Multi-pass membrane protein</topology>
    </subcellularLocation>
</comment>
<evidence type="ECO:0000256" key="1">
    <source>
        <dbReference type="ARBA" id="ARBA00004141"/>
    </source>
</evidence>
<feature type="transmembrane region" description="Helical" evidence="13">
    <location>
        <begin position="104"/>
        <end position="127"/>
    </location>
</feature>
<dbReference type="GO" id="GO:0005272">
    <property type="term" value="F:sodium channel activity"/>
    <property type="evidence" value="ECO:0007669"/>
    <property type="project" value="UniProtKB-KW"/>
</dbReference>
<organism evidence="14">
    <name type="scientific">Timema shepardi</name>
    <name type="common">Walking stick</name>
    <dbReference type="NCBI Taxonomy" id="629360"/>
    <lineage>
        <taxon>Eukaryota</taxon>
        <taxon>Metazoa</taxon>
        <taxon>Ecdysozoa</taxon>
        <taxon>Arthropoda</taxon>
        <taxon>Hexapoda</taxon>
        <taxon>Insecta</taxon>
        <taxon>Pterygota</taxon>
        <taxon>Neoptera</taxon>
        <taxon>Polyneoptera</taxon>
        <taxon>Phasmatodea</taxon>
        <taxon>Timematodea</taxon>
        <taxon>Timematoidea</taxon>
        <taxon>Timematidae</taxon>
        <taxon>Timema</taxon>
    </lineage>
</organism>
<sequence length="204" mass="22997">MIVISGTFKHCDLKGLTCLAKHVGPLLSIVVSELLNTSTCTDLSNSSVNAYEYDIKLGGKCYCELGCSNTVYEVVKLLSTRRDVNAPLEVGFVSWPMVRYKREVLFGWVDLLVSFGGIAGLFLGFSLLSGVEIIYYFTIRAFCMVYRDPGELRQLKKDYDNAERPFLDLSLTPGFQRGKIHPMVVRNANNTKIRRSMMNIQYLP</sequence>
<comment type="similarity">
    <text evidence="2 12">Belongs to the amiloride-sensitive sodium channel (TC 1.A.6) family.</text>
</comment>
<evidence type="ECO:0000256" key="12">
    <source>
        <dbReference type="RuleBase" id="RU000679"/>
    </source>
</evidence>
<dbReference type="Gene3D" id="1.10.287.770">
    <property type="entry name" value="YojJ-like"/>
    <property type="match status" value="1"/>
</dbReference>
<proteinExistence type="inferred from homology"/>
<gene>
    <name evidence="14" type="ORF">TSIB3V08_LOCUS11693</name>
</gene>
<dbReference type="InterPro" id="IPR001873">
    <property type="entry name" value="ENaC"/>
</dbReference>
<keyword evidence="10 12" id="KW-0739">Sodium transport</keyword>
<keyword evidence="7" id="KW-0915">Sodium</keyword>
<dbReference type="Pfam" id="PF00858">
    <property type="entry name" value="ASC"/>
    <property type="match status" value="1"/>
</dbReference>
<reference evidence="14" key="1">
    <citation type="submission" date="2020-11" db="EMBL/GenBank/DDBJ databases">
        <authorList>
            <person name="Tran Van P."/>
        </authorList>
    </citation>
    <scope>NUCLEOTIDE SEQUENCE</scope>
</reference>
<dbReference type="AlphaFoldDB" id="A0A7R9G6Z1"/>
<evidence type="ECO:0000313" key="14">
    <source>
        <dbReference type="EMBL" id="CAD7267688.1"/>
    </source>
</evidence>
<evidence type="ECO:0000256" key="5">
    <source>
        <dbReference type="ARBA" id="ARBA00022692"/>
    </source>
</evidence>
<name>A0A7R9G6Z1_TIMSH</name>
<keyword evidence="5 12" id="KW-0812">Transmembrane</keyword>
<keyword evidence="3 12" id="KW-0813">Transport</keyword>
<keyword evidence="8 12" id="KW-0406">Ion transport</keyword>
<evidence type="ECO:0000256" key="9">
    <source>
        <dbReference type="ARBA" id="ARBA00023136"/>
    </source>
</evidence>
<keyword evidence="9 13" id="KW-0472">Membrane</keyword>
<keyword evidence="4 12" id="KW-0894">Sodium channel</keyword>
<evidence type="ECO:0000256" key="11">
    <source>
        <dbReference type="ARBA" id="ARBA00023303"/>
    </source>
</evidence>
<evidence type="ECO:0000256" key="4">
    <source>
        <dbReference type="ARBA" id="ARBA00022461"/>
    </source>
</evidence>
<evidence type="ECO:0000256" key="13">
    <source>
        <dbReference type="SAM" id="Phobius"/>
    </source>
</evidence>
<evidence type="ECO:0000256" key="8">
    <source>
        <dbReference type="ARBA" id="ARBA00023065"/>
    </source>
</evidence>
<dbReference type="GO" id="GO:0016020">
    <property type="term" value="C:membrane"/>
    <property type="evidence" value="ECO:0007669"/>
    <property type="project" value="UniProtKB-SubCell"/>
</dbReference>
<evidence type="ECO:0000256" key="10">
    <source>
        <dbReference type="ARBA" id="ARBA00023201"/>
    </source>
</evidence>
<keyword evidence="6 13" id="KW-1133">Transmembrane helix</keyword>
<evidence type="ECO:0000256" key="6">
    <source>
        <dbReference type="ARBA" id="ARBA00022989"/>
    </source>
</evidence>
<dbReference type="EMBL" id="OC010020">
    <property type="protein sequence ID" value="CAD7267688.1"/>
    <property type="molecule type" value="Genomic_DNA"/>
</dbReference>
<protein>
    <submittedName>
        <fullName evidence="14">Uncharacterized protein</fullName>
    </submittedName>
</protein>